<gene>
    <name evidence="1" type="ORF">ACFSOZ_16995</name>
</gene>
<accession>A0ABW4UB82</accession>
<dbReference type="Proteomes" id="UP001597405">
    <property type="component" value="Unassembled WGS sequence"/>
</dbReference>
<protein>
    <submittedName>
        <fullName evidence="1">Uncharacterized protein</fullName>
    </submittedName>
</protein>
<sequence>MALVRDGGLDPFSGALHVFRSKRADRG</sequence>
<proteinExistence type="predicted"/>
<evidence type="ECO:0000313" key="1">
    <source>
        <dbReference type="EMBL" id="MFD1984331.1"/>
    </source>
</evidence>
<organism evidence="1 2">
    <name type="scientific">Mesorhizobium newzealandense</name>
    <dbReference type="NCBI Taxonomy" id="1300302"/>
    <lineage>
        <taxon>Bacteria</taxon>
        <taxon>Pseudomonadati</taxon>
        <taxon>Pseudomonadota</taxon>
        <taxon>Alphaproteobacteria</taxon>
        <taxon>Hyphomicrobiales</taxon>
        <taxon>Phyllobacteriaceae</taxon>
        <taxon>Mesorhizobium</taxon>
    </lineage>
</organism>
<dbReference type="EMBL" id="JBHUGZ010000012">
    <property type="protein sequence ID" value="MFD1984331.1"/>
    <property type="molecule type" value="Genomic_DNA"/>
</dbReference>
<evidence type="ECO:0000313" key="2">
    <source>
        <dbReference type="Proteomes" id="UP001597405"/>
    </source>
</evidence>
<name>A0ABW4UB82_9HYPH</name>
<dbReference type="RefSeq" id="WP_379100479.1">
    <property type="nucleotide sequence ID" value="NZ_JBHUGZ010000012.1"/>
</dbReference>
<reference evidence="2" key="1">
    <citation type="journal article" date="2019" name="Int. J. Syst. Evol. Microbiol.">
        <title>The Global Catalogue of Microorganisms (GCM) 10K type strain sequencing project: providing services to taxonomists for standard genome sequencing and annotation.</title>
        <authorList>
            <consortium name="The Broad Institute Genomics Platform"/>
            <consortium name="The Broad Institute Genome Sequencing Center for Infectious Disease"/>
            <person name="Wu L."/>
            <person name="Ma J."/>
        </authorList>
    </citation>
    <scope>NUCLEOTIDE SEQUENCE [LARGE SCALE GENOMIC DNA]</scope>
    <source>
        <strain evidence="2">CGMCC 1.16225</strain>
    </source>
</reference>
<comment type="caution">
    <text evidence="1">The sequence shown here is derived from an EMBL/GenBank/DDBJ whole genome shotgun (WGS) entry which is preliminary data.</text>
</comment>
<keyword evidence="2" id="KW-1185">Reference proteome</keyword>